<dbReference type="PANTHER" id="PTHR48228:SF5">
    <property type="entry name" value="ALPHA-METHYLACYL-COA RACEMASE"/>
    <property type="match status" value="1"/>
</dbReference>
<dbReference type="AlphaFoldDB" id="A0A8J3M8R6"/>
<proteinExistence type="predicted"/>
<dbReference type="InterPro" id="IPR003673">
    <property type="entry name" value="CoA-Trfase_fam_III"/>
</dbReference>
<accession>A0A8J3M8R6</accession>
<keyword evidence="2" id="KW-1185">Reference proteome</keyword>
<name>A0A8J3M8R6_9RHOB</name>
<dbReference type="Gene3D" id="3.40.50.10540">
    <property type="entry name" value="Crotonobetainyl-coa:carnitine coa-transferase, domain 1"/>
    <property type="match status" value="1"/>
</dbReference>
<evidence type="ECO:0000313" key="1">
    <source>
        <dbReference type="EMBL" id="GHF62104.1"/>
    </source>
</evidence>
<dbReference type="InterPro" id="IPR050509">
    <property type="entry name" value="CoA-transferase_III"/>
</dbReference>
<dbReference type="Pfam" id="PF02515">
    <property type="entry name" value="CoA_transf_3"/>
    <property type="match status" value="1"/>
</dbReference>
<dbReference type="Gene3D" id="3.30.1540.10">
    <property type="entry name" value="formyl-coa transferase, domain 3"/>
    <property type="match status" value="1"/>
</dbReference>
<dbReference type="SUPFAM" id="SSF89796">
    <property type="entry name" value="CoA-transferase family III (CaiB/BaiF)"/>
    <property type="match status" value="1"/>
</dbReference>
<reference evidence="1" key="1">
    <citation type="journal article" date="2014" name="Int. J. Syst. Evol. Microbiol.">
        <title>Complete genome sequence of Corynebacterium casei LMG S-19264T (=DSM 44701T), isolated from a smear-ripened cheese.</title>
        <authorList>
            <consortium name="US DOE Joint Genome Institute (JGI-PGF)"/>
            <person name="Walter F."/>
            <person name="Albersmeier A."/>
            <person name="Kalinowski J."/>
            <person name="Ruckert C."/>
        </authorList>
    </citation>
    <scope>NUCLEOTIDE SEQUENCE</scope>
    <source>
        <strain evidence="1">KCTC 42650</strain>
    </source>
</reference>
<comment type="caution">
    <text evidence="1">The sequence shown here is derived from an EMBL/GenBank/DDBJ whole genome shotgun (WGS) entry which is preliminary data.</text>
</comment>
<dbReference type="InterPro" id="IPR023606">
    <property type="entry name" value="CoA-Trfase_III_dom_1_sf"/>
</dbReference>
<protein>
    <submittedName>
        <fullName evidence="1">Alpha-methylacyl-CoA racemase</fullName>
    </submittedName>
</protein>
<evidence type="ECO:0000313" key="2">
    <source>
        <dbReference type="Proteomes" id="UP000626220"/>
    </source>
</evidence>
<reference evidence="1" key="2">
    <citation type="submission" date="2020-09" db="EMBL/GenBank/DDBJ databases">
        <authorList>
            <person name="Sun Q."/>
            <person name="Kim S."/>
        </authorList>
    </citation>
    <scope>NUCLEOTIDE SEQUENCE</scope>
    <source>
        <strain evidence="1">KCTC 42650</strain>
    </source>
</reference>
<dbReference type="GO" id="GO:0003824">
    <property type="term" value="F:catalytic activity"/>
    <property type="evidence" value="ECO:0007669"/>
    <property type="project" value="InterPro"/>
</dbReference>
<organism evidence="1 2">
    <name type="scientific">Seohaeicola zhoushanensis</name>
    <dbReference type="NCBI Taxonomy" id="1569283"/>
    <lineage>
        <taxon>Bacteria</taxon>
        <taxon>Pseudomonadati</taxon>
        <taxon>Pseudomonadota</taxon>
        <taxon>Alphaproteobacteria</taxon>
        <taxon>Rhodobacterales</taxon>
        <taxon>Roseobacteraceae</taxon>
        <taxon>Seohaeicola</taxon>
    </lineage>
</organism>
<dbReference type="Proteomes" id="UP000626220">
    <property type="component" value="Unassembled WGS sequence"/>
</dbReference>
<dbReference type="InterPro" id="IPR044855">
    <property type="entry name" value="CoA-Trfase_III_dom3_sf"/>
</dbReference>
<dbReference type="PANTHER" id="PTHR48228">
    <property type="entry name" value="SUCCINYL-COA--D-CITRAMALATE COA-TRANSFERASE"/>
    <property type="match status" value="1"/>
</dbReference>
<sequence length="376" mass="40331">METGADIPHDRPLAGLRILEMAALGPLPLAGTLLAGFGADVVRIQKEPDTDVAVRSRRVVRLDLKSPEGRAACLDLVSGADALLEGFRPGTMERLGLGSADCHARAPALVYCRMTGWGQDGPLAREAGHDINYIALSGVLGRITRPGERPVVPLNLIGDYGGGTMTMLFGLMTALWRARATGQGEVIDAAMIDGAAIMMSKQFALHGQDQLGPPGTNLLDGGAFFYDTYVCADGHHVAVGAIEPKFYKSLLAVLGLTEGDLPPQSDQARWPEGRRIFAETFLTRTRDDWVARARDKDACLTPVLDLDEAVAHPHARARNSFHCAEGGAWIPALAPRLASMDGRSLREDRNSEIPVAEIIADWRARSAGATERKGSK</sequence>
<gene>
    <name evidence="1" type="primary">mcr</name>
    <name evidence="1" type="ORF">GCM10017056_36820</name>
</gene>
<dbReference type="RefSeq" id="WP_189681583.1">
    <property type="nucleotide sequence ID" value="NZ_BNCJ01000013.1"/>
</dbReference>
<dbReference type="EMBL" id="BNCJ01000013">
    <property type="protein sequence ID" value="GHF62104.1"/>
    <property type="molecule type" value="Genomic_DNA"/>
</dbReference>